<organism evidence="14 15">
    <name type="scientific">Aphidius gifuensis</name>
    <name type="common">Parasitoid wasp</name>
    <dbReference type="NCBI Taxonomy" id="684658"/>
    <lineage>
        <taxon>Eukaryota</taxon>
        <taxon>Metazoa</taxon>
        <taxon>Ecdysozoa</taxon>
        <taxon>Arthropoda</taxon>
        <taxon>Hexapoda</taxon>
        <taxon>Insecta</taxon>
        <taxon>Pterygota</taxon>
        <taxon>Neoptera</taxon>
        <taxon>Endopterygota</taxon>
        <taxon>Hymenoptera</taxon>
        <taxon>Apocrita</taxon>
        <taxon>Ichneumonoidea</taxon>
        <taxon>Braconidae</taxon>
        <taxon>Aphidiinae</taxon>
        <taxon>Aphidius</taxon>
    </lineage>
</organism>
<dbReference type="Proteomes" id="UP000639338">
    <property type="component" value="Unassembled WGS sequence"/>
</dbReference>
<dbReference type="InterPro" id="IPR002302">
    <property type="entry name" value="Leu-tRNA-ligase"/>
</dbReference>
<feature type="domain" description="Aminoacyl-tRNA synthetase class Ia" evidence="12">
    <location>
        <begin position="22"/>
        <end position="209"/>
    </location>
</feature>
<evidence type="ECO:0000256" key="5">
    <source>
        <dbReference type="ARBA" id="ARBA00022741"/>
    </source>
</evidence>
<comment type="similarity">
    <text evidence="2 11">Belongs to the class-I aminoacyl-tRNA synthetase family.</text>
</comment>
<evidence type="ECO:0000313" key="15">
    <source>
        <dbReference type="Proteomes" id="UP000639338"/>
    </source>
</evidence>
<keyword evidence="4 11" id="KW-0436">Ligase</keyword>
<dbReference type="FunFam" id="1.10.730.10:FF:000002">
    <property type="entry name" value="Leucine--tRNA ligase"/>
    <property type="match status" value="1"/>
</dbReference>
<evidence type="ECO:0000256" key="11">
    <source>
        <dbReference type="RuleBase" id="RU363035"/>
    </source>
</evidence>
<dbReference type="AlphaFoldDB" id="A0A835CKL5"/>
<dbReference type="Pfam" id="PF08264">
    <property type="entry name" value="Anticodon_1"/>
    <property type="match status" value="1"/>
</dbReference>
<evidence type="ECO:0000256" key="7">
    <source>
        <dbReference type="ARBA" id="ARBA00022917"/>
    </source>
</evidence>
<evidence type="ECO:0000259" key="13">
    <source>
        <dbReference type="Pfam" id="PF08264"/>
    </source>
</evidence>
<dbReference type="InterPro" id="IPR013155">
    <property type="entry name" value="M/V/L/I-tRNA-synth_anticd-bd"/>
</dbReference>
<protein>
    <recommendedName>
        <fullName evidence="3">leucine--tRNA ligase</fullName>
        <ecNumber evidence="3">6.1.1.4</ecNumber>
    </recommendedName>
    <alternativeName>
        <fullName evidence="9">Leucyl-tRNA synthetase</fullName>
    </alternativeName>
</protein>
<dbReference type="Pfam" id="PF00133">
    <property type="entry name" value="tRNA-synt_1"/>
    <property type="match status" value="3"/>
</dbReference>
<dbReference type="GO" id="GO:0002161">
    <property type="term" value="F:aminoacyl-tRNA deacylase activity"/>
    <property type="evidence" value="ECO:0007669"/>
    <property type="project" value="InterPro"/>
</dbReference>
<dbReference type="GO" id="GO:0032543">
    <property type="term" value="P:mitochondrial translation"/>
    <property type="evidence" value="ECO:0007669"/>
    <property type="project" value="TreeGrafter"/>
</dbReference>
<evidence type="ECO:0000259" key="12">
    <source>
        <dbReference type="Pfam" id="PF00133"/>
    </source>
</evidence>
<dbReference type="FunFam" id="3.40.50.620:FF:000100">
    <property type="entry name" value="probable leucine--tRNA ligase, mitochondrial"/>
    <property type="match status" value="1"/>
</dbReference>
<keyword evidence="8 11" id="KW-0030">Aminoacyl-tRNA synthetase</keyword>
<dbReference type="FunFam" id="3.40.50.620:FF:000003">
    <property type="entry name" value="Leucine--tRNA ligase"/>
    <property type="match status" value="1"/>
</dbReference>
<evidence type="ECO:0000313" key="14">
    <source>
        <dbReference type="EMBL" id="KAF7987914.1"/>
    </source>
</evidence>
<dbReference type="InterPro" id="IPR002300">
    <property type="entry name" value="aa-tRNA-synth_Ia"/>
</dbReference>
<keyword evidence="7 11" id="KW-0648">Protein biosynthesis</keyword>
<dbReference type="GO" id="GO:0004823">
    <property type="term" value="F:leucine-tRNA ligase activity"/>
    <property type="evidence" value="ECO:0007669"/>
    <property type="project" value="UniProtKB-EC"/>
</dbReference>
<dbReference type="Gene3D" id="3.40.50.620">
    <property type="entry name" value="HUPs"/>
    <property type="match status" value="2"/>
</dbReference>
<evidence type="ECO:0000256" key="6">
    <source>
        <dbReference type="ARBA" id="ARBA00022840"/>
    </source>
</evidence>
<dbReference type="InterPro" id="IPR014729">
    <property type="entry name" value="Rossmann-like_a/b/a_fold"/>
</dbReference>
<name>A0A835CKL5_APHGI</name>
<evidence type="ECO:0000256" key="2">
    <source>
        <dbReference type="ARBA" id="ARBA00005594"/>
    </source>
</evidence>
<dbReference type="PANTHER" id="PTHR43740">
    <property type="entry name" value="LEUCYL-TRNA SYNTHETASE"/>
    <property type="match status" value="1"/>
</dbReference>
<evidence type="ECO:0000256" key="10">
    <source>
        <dbReference type="ARBA" id="ARBA00047469"/>
    </source>
</evidence>
<evidence type="ECO:0000256" key="3">
    <source>
        <dbReference type="ARBA" id="ARBA00013164"/>
    </source>
</evidence>
<evidence type="ECO:0000256" key="8">
    <source>
        <dbReference type="ARBA" id="ARBA00023146"/>
    </source>
</evidence>
<dbReference type="EMBL" id="JACMRX010000006">
    <property type="protein sequence ID" value="KAF7987914.1"/>
    <property type="molecule type" value="Genomic_DNA"/>
</dbReference>
<dbReference type="GO" id="GO:0006429">
    <property type="term" value="P:leucyl-tRNA aminoacylation"/>
    <property type="evidence" value="ECO:0007669"/>
    <property type="project" value="InterPro"/>
</dbReference>
<feature type="domain" description="Aminoacyl-tRNA synthetase class Ia" evidence="12">
    <location>
        <begin position="577"/>
        <end position="608"/>
    </location>
</feature>
<dbReference type="OrthoDB" id="15954at2759"/>
<comment type="subcellular location">
    <subcellularLocation>
        <location evidence="1">Mitochondrion matrix</location>
    </subcellularLocation>
</comment>
<dbReference type="PROSITE" id="PS00178">
    <property type="entry name" value="AA_TRNA_LIGASE_I"/>
    <property type="match status" value="1"/>
</dbReference>
<gene>
    <name evidence="14" type="ORF">HCN44_003777</name>
</gene>
<keyword evidence="15" id="KW-1185">Reference proteome</keyword>
<evidence type="ECO:0000256" key="9">
    <source>
        <dbReference type="ARBA" id="ARBA00030520"/>
    </source>
</evidence>
<dbReference type="EC" id="6.1.1.4" evidence="3"/>
<dbReference type="Gene3D" id="1.10.730.10">
    <property type="entry name" value="Isoleucyl-tRNA Synthetase, Domain 1"/>
    <property type="match status" value="1"/>
</dbReference>
<comment type="caution">
    <text evidence="14">The sequence shown here is derived from an EMBL/GenBank/DDBJ whole genome shotgun (WGS) entry which is preliminary data.</text>
</comment>
<dbReference type="GO" id="GO:0005759">
    <property type="term" value="C:mitochondrial matrix"/>
    <property type="evidence" value="ECO:0007669"/>
    <property type="project" value="UniProtKB-SubCell"/>
</dbReference>
<dbReference type="SUPFAM" id="SSF50677">
    <property type="entry name" value="ValRS/IleRS/LeuRS editing domain"/>
    <property type="match status" value="1"/>
</dbReference>
<dbReference type="InterPro" id="IPR001412">
    <property type="entry name" value="aa-tRNA-synth_I_CS"/>
</dbReference>
<dbReference type="InterPro" id="IPR009080">
    <property type="entry name" value="tRNAsynth_Ia_anticodon-bd"/>
</dbReference>
<reference evidence="14 15" key="1">
    <citation type="submission" date="2020-08" db="EMBL/GenBank/DDBJ databases">
        <title>Aphidius gifuensis genome sequencing and assembly.</title>
        <authorList>
            <person name="Du Z."/>
        </authorList>
    </citation>
    <scope>NUCLEOTIDE SEQUENCE [LARGE SCALE GENOMIC DNA]</scope>
    <source>
        <strain evidence="14">YNYX2018</strain>
        <tissue evidence="14">Adults</tissue>
    </source>
</reference>
<feature type="domain" description="Aminoacyl-tRNA synthetase class Ia" evidence="12">
    <location>
        <begin position="367"/>
        <end position="538"/>
    </location>
</feature>
<dbReference type="CDD" id="cd00812">
    <property type="entry name" value="LeuRS_core"/>
    <property type="match status" value="1"/>
</dbReference>
<comment type="catalytic activity">
    <reaction evidence="10">
        <text>tRNA(Leu) + L-leucine + ATP = L-leucyl-tRNA(Leu) + AMP + diphosphate</text>
        <dbReference type="Rhea" id="RHEA:11688"/>
        <dbReference type="Rhea" id="RHEA-COMP:9613"/>
        <dbReference type="Rhea" id="RHEA-COMP:9622"/>
        <dbReference type="ChEBI" id="CHEBI:30616"/>
        <dbReference type="ChEBI" id="CHEBI:33019"/>
        <dbReference type="ChEBI" id="CHEBI:57427"/>
        <dbReference type="ChEBI" id="CHEBI:78442"/>
        <dbReference type="ChEBI" id="CHEBI:78494"/>
        <dbReference type="ChEBI" id="CHEBI:456215"/>
        <dbReference type="EC" id="6.1.1.4"/>
    </reaction>
</comment>
<keyword evidence="5 11" id="KW-0547">Nucleotide-binding</keyword>
<evidence type="ECO:0000256" key="1">
    <source>
        <dbReference type="ARBA" id="ARBA00004305"/>
    </source>
</evidence>
<dbReference type="SUPFAM" id="SSF52374">
    <property type="entry name" value="Nucleotidylyl transferase"/>
    <property type="match status" value="1"/>
</dbReference>
<feature type="domain" description="Methionyl/Valyl/Leucyl/Isoleucyl-tRNA synthetase anticodon-binding" evidence="13">
    <location>
        <begin position="670"/>
        <end position="776"/>
    </location>
</feature>
<dbReference type="SUPFAM" id="SSF47323">
    <property type="entry name" value="Anticodon-binding domain of a subclass of class I aminoacyl-tRNA synthetases"/>
    <property type="match status" value="1"/>
</dbReference>
<dbReference type="PANTHER" id="PTHR43740:SF2">
    <property type="entry name" value="LEUCINE--TRNA LIGASE, MITOCHONDRIAL"/>
    <property type="match status" value="1"/>
</dbReference>
<proteinExistence type="inferred from homology"/>
<keyword evidence="6 11" id="KW-0067">ATP-binding</keyword>
<dbReference type="InterPro" id="IPR009008">
    <property type="entry name" value="Val/Leu/Ile-tRNA-synth_edit"/>
</dbReference>
<sequence length="856" mass="99588">MSSSGMPQDKFIDNDVRHKIEESWKEKILKRPKQNENNEKYYVLSMFPYPSGSLHMGHVRVYAISDAISRFHRMNGKNVIHPMGWDAFGLPAENAAIERNIDPSEWTQKNITNMKEQLKRMGCDFDWQRELTTCDKNYYKWTQELFLKLYKKNLTYQNESYVNWDPIDKTVLADEQVDTNGRSWRSGAKVEKKLLKQWFIKTTLYAKSLYDGLDDPILKNWRDIIKIQKNWIGKCDGTTIDFELICDINEKPKKLTLWTDKPEFIEHIKFLAVSRDNFLSKVKINDFTNIQEKYLDANVINPFTGDVIPIYYSKNIKYPKMRDNYLGIPGVNESDAEFCDLVGIKYDKLDELTQEETVKQRHEVMEEAKMKNIGGHLVSSRLRDWLISRQRYWGTPIPIIHCDNCGAVPVPSDQLPVELPVMSSSNNKIPNLREATDWLKTKCPECGNDATREADTMDTFVDSSWYFMRYIDSNNDNEMFSVDKSFKYLPVDLYIGGKEHAALHLYYARFINHFLHSENLLPTREPFRQLLVQGMVMGKSYCDKESGKYLKQDEVELTDDNKYVNKNTGMPVLTNWEKMSKSKYNGVDPMEMFDEYGADTTRLIMLADVAPTSSRNWSNETFPGVFNWQNRLWMTIGTFLTLRNKMTKQDIDNISLRQDELKEDNEYLFESRNYYIKGVTSHLTMSQQFNAAISKMQGFTNAIRRKNKLLLTHSRDLERALATQIIMLAPIAPQFASELWAGFCSAPYHLANDDPFIQLDKDVLEQSWPALDMDYKMNVDIMISGNQIATLKIPRKILETLSADDVAKMATETPEFCDKIKNRTIDGFRYEKLPGFDGKIFFQSTDLNAKKKKAVL</sequence>
<accession>A0A835CKL5</accession>
<dbReference type="Gene3D" id="2.20.28.290">
    <property type="match status" value="1"/>
</dbReference>
<dbReference type="PRINTS" id="PR00985">
    <property type="entry name" value="TRNASYNTHLEU"/>
</dbReference>
<evidence type="ECO:0000256" key="4">
    <source>
        <dbReference type="ARBA" id="ARBA00022598"/>
    </source>
</evidence>
<dbReference type="GO" id="GO:0005524">
    <property type="term" value="F:ATP binding"/>
    <property type="evidence" value="ECO:0007669"/>
    <property type="project" value="UniProtKB-KW"/>
</dbReference>